<protein>
    <submittedName>
        <fullName evidence="2">Uncharacterized protein</fullName>
    </submittedName>
</protein>
<sequence>MALRQQDAVRGLRVCTCGTARGGGSGGGRVTGRTGEREQRPQSYGVSVLPKKSKNPIQGGLTGRPIPTDPAPSFPELPLRISTVYSPSAFRWGGRGRRVRNPKTRTPRREAQKTPSAGPGSPKAVFPAFGEETQFSGYLELRLDFLPSHSPRAKNQCLGSVKRWVSLACVGPTNTTLCALVRPLPSAAGCHPFLPLFFPAGGGAKLKADPQREFRGCLFRLLRENCSPVPDTIFAATGSEILPQLAGLLTSSPEHHSSGDYFR</sequence>
<feature type="region of interest" description="Disordered" evidence="1">
    <location>
        <begin position="92"/>
        <end position="123"/>
    </location>
</feature>
<organism evidence="2 3">
    <name type="scientific">Pleuronectes platessa</name>
    <name type="common">European plaice</name>
    <dbReference type="NCBI Taxonomy" id="8262"/>
    <lineage>
        <taxon>Eukaryota</taxon>
        <taxon>Metazoa</taxon>
        <taxon>Chordata</taxon>
        <taxon>Craniata</taxon>
        <taxon>Vertebrata</taxon>
        <taxon>Euteleostomi</taxon>
        <taxon>Actinopterygii</taxon>
        <taxon>Neopterygii</taxon>
        <taxon>Teleostei</taxon>
        <taxon>Neoteleostei</taxon>
        <taxon>Acanthomorphata</taxon>
        <taxon>Carangaria</taxon>
        <taxon>Pleuronectiformes</taxon>
        <taxon>Pleuronectoidei</taxon>
        <taxon>Pleuronectidae</taxon>
        <taxon>Pleuronectes</taxon>
    </lineage>
</organism>
<gene>
    <name evidence="2" type="ORF">PLEPLA_LOCUS30940</name>
</gene>
<evidence type="ECO:0000313" key="3">
    <source>
        <dbReference type="Proteomes" id="UP001153269"/>
    </source>
</evidence>
<name>A0A9N7V5V6_PLEPL</name>
<feature type="region of interest" description="Disordered" evidence="1">
    <location>
        <begin position="20"/>
        <end position="71"/>
    </location>
</feature>
<reference evidence="2" key="1">
    <citation type="submission" date="2020-03" db="EMBL/GenBank/DDBJ databases">
        <authorList>
            <person name="Weist P."/>
        </authorList>
    </citation>
    <scope>NUCLEOTIDE SEQUENCE</scope>
</reference>
<feature type="compositionally biased region" description="Gly residues" evidence="1">
    <location>
        <begin position="20"/>
        <end position="30"/>
    </location>
</feature>
<feature type="compositionally biased region" description="Basic residues" evidence="1">
    <location>
        <begin position="94"/>
        <end position="106"/>
    </location>
</feature>
<dbReference type="EMBL" id="CADEAL010003024">
    <property type="protein sequence ID" value="CAB1443225.1"/>
    <property type="molecule type" value="Genomic_DNA"/>
</dbReference>
<evidence type="ECO:0000313" key="2">
    <source>
        <dbReference type="EMBL" id="CAB1443225.1"/>
    </source>
</evidence>
<keyword evidence="3" id="KW-1185">Reference proteome</keyword>
<accession>A0A9N7V5V6</accession>
<dbReference type="AlphaFoldDB" id="A0A9N7V5V6"/>
<comment type="caution">
    <text evidence="2">The sequence shown here is derived from an EMBL/GenBank/DDBJ whole genome shotgun (WGS) entry which is preliminary data.</text>
</comment>
<evidence type="ECO:0000256" key="1">
    <source>
        <dbReference type="SAM" id="MobiDB-lite"/>
    </source>
</evidence>
<proteinExistence type="predicted"/>
<dbReference type="Proteomes" id="UP001153269">
    <property type="component" value="Unassembled WGS sequence"/>
</dbReference>